<dbReference type="InterPro" id="IPR000979">
    <property type="entry name" value="Phosphodiesterase_MJ0936/Vps29"/>
</dbReference>
<name>A0A177EBH5_9BACT</name>
<dbReference type="EC" id="3.1.4.-" evidence="4"/>
<dbReference type="GO" id="GO:0046872">
    <property type="term" value="F:metal ion binding"/>
    <property type="evidence" value="ECO:0007669"/>
    <property type="project" value="UniProtKB-KW"/>
</dbReference>
<dbReference type="EMBL" id="LSFI01000004">
    <property type="protein sequence ID" value="OAG28532.1"/>
    <property type="molecule type" value="Genomic_DNA"/>
</dbReference>
<reference evidence="6 7" key="1">
    <citation type="submission" date="2016-02" db="EMBL/GenBank/DDBJ databases">
        <title>Draft genome sequence of Thermodesulfatator sp. S606.</title>
        <authorList>
            <person name="Lai Q."/>
            <person name="Cao J."/>
            <person name="Dupont S."/>
            <person name="Shao Z."/>
            <person name="Jebbar M."/>
            <person name="Alain K."/>
        </authorList>
    </citation>
    <scope>NUCLEOTIDE SEQUENCE [LARGE SCALE GENOMIC DNA]</scope>
    <source>
        <strain evidence="6 7">S606</strain>
    </source>
</reference>
<keyword evidence="2 4" id="KW-0479">Metal-binding</keyword>
<evidence type="ECO:0000313" key="6">
    <source>
        <dbReference type="EMBL" id="OAG28532.1"/>
    </source>
</evidence>
<dbReference type="InterPro" id="IPR053193">
    <property type="entry name" value="MetalloPDE_YfcE-like"/>
</dbReference>
<feature type="domain" description="Calcineurin-like phosphoesterase" evidence="5">
    <location>
        <begin position="1"/>
        <end position="155"/>
    </location>
</feature>
<dbReference type="InterPro" id="IPR024654">
    <property type="entry name" value="Calcineurin-like_PHP_lpxH"/>
</dbReference>
<comment type="caution">
    <text evidence="6">The sequence shown here is derived from an EMBL/GenBank/DDBJ whole genome shotgun (WGS) entry which is preliminary data.</text>
</comment>
<dbReference type="SUPFAM" id="SSF56300">
    <property type="entry name" value="Metallo-dependent phosphatases"/>
    <property type="match status" value="1"/>
</dbReference>
<dbReference type="PROSITE" id="PS01269">
    <property type="entry name" value="UPF0025"/>
    <property type="match status" value="1"/>
</dbReference>
<dbReference type="PANTHER" id="PTHR43165:SF1">
    <property type="entry name" value="PHOSPHODIESTERASE MJ0936"/>
    <property type="match status" value="1"/>
</dbReference>
<dbReference type="AlphaFoldDB" id="A0A177EBH5"/>
<organism evidence="6 7">
    <name type="scientific">Thermodesulfatator autotrophicus</name>
    <dbReference type="NCBI Taxonomy" id="1795632"/>
    <lineage>
        <taxon>Bacteria</taxon>
        <taxon>Pseudomonadati</taxon>
        <taxon>Thermodesulfobacteriota</taxon>
        <taxon>Thermodesulfobacteria</taxon>
        <taxon>Thermodesulfobacteriales</taxon>
        <taxon>Thermodesulfatatoraceae</taxon>
        <taxon>Thermodesulfatator</taxon>
    </lineage>
</organism>
<evidence type="ECO:0000256" key="2">
    <source>
        <dbReference type="ARBA" id="ARBA00022723"/>
    </source>
</evidence>
<evidence type="ECO:0000313" key="7">
    <source>
        <dbReference type="Proteomes" id="UP000076964"/>
    </source>
</evidence>
<dbReference type="InterPro" id="IPR029052">
    <property type="entry name" value="Metallo-depent_PP-like"/>
</dbReference>
<dbReference type="NCBIfam" id="TIGR00040">
    <property type="entry name" value="yfcE"/>
    <property type="match status" value="1"/>
</dbReference>
<sequence length="167" mass="18181">MLLAVVSDSHDAIPNLSKAVTLANEKGAQILIHCGDLISPFMLLELGKFKGEVHFILGNNPGDIWLLMNKLKEFPGIHCHGQQAFLSVAGLNIAVVHFPAVAEGLAATGKYDVVFYGHTHEYDEQKVNQTLLLNPGEILGKNGPPTMMFFDTETKTVTKVVLDESGR</sequence>
<dbReference type="InterPro" id="IPR020935">
    <property type="entry name" value="PdiEstase_YfcE_CS"/>
</dbReference>
<comment type="cofactor">
    <cofactor evidence="4">
        <name>a divalent metal cation</name>
        <dbReference type="ChEBI" id="CHEBI:60240"/>
    </cofactor>
</comment>
<dbReference type="OrthoDB" id="9785951at2"/>
<dbReference type="GO" id="GO:0016787">
    <property type="term" value="F:hydrolase activity"/>
    <property type="evidence" value="ECO:0007669"/>
    <property type="project" value="UniProtKB-UniRule"/>
</dbReference>
<dbReference type="Gene3D" id="3.60.21.10">
    <property type="match status" value="1"/>
</dbReference>
<dbReference type="Pfam" id="PF12850">
    <property type="entry name" value="Metallophos_2"/>
    <property type="match status" value="1"/>
</dbReference>
<dbReference type="STRING" id="1795632.TH606_01505"/>
<keyword evidence="3" id="KW-0378">Hydrolase</keyword>
<protein>
    <recommendedName>
        <fullName evidence="4">Phosphoesterase</fullName>
        <ecNumber evidence="4">3.1.4.-</ecNumber>
    </recommendedName>
</protein>
<evidence type="ECO:0000259" key="5">
    <source>
        <dbReference type="Pfam" id="PF12850"/>
    </source>
</evidence>
<proteinExistence type="inferred from homology"/>
<accession>A0A177EBH5</accession>
<comment type="similarity">
    <text evidence="1 4">Belongs to the metallophosphoesterase superfamily. YfcE family.</text>
</comment>
<evidence type="ECO:0000256" key="4">
    <source>
        <dbReference type="RuleBase" id="RU362039"/>
    </source>
</evidence>
<evidence type="ECO:0000256" key="3">
    <source>
        <dbReference type="ARBA" id="ARBA00022801"/>
    </source>
</evidence>
<gene>
    <name evidence="6" type="ORF">TH606_01505</name>
</gene>
<evidence type="ECO:0000256" key="1">
    <source>
        <dbReference type="ARBA" id="ARBA00008950"/>
    </source>
</evidence>
<dbReference type="Proteomes" id="UP000076964">
    <property type="component" value="Unassembled WGS sequence"/>
</dbReference>
<dbReference type="PANTHER" id="PTHR43165">
    <property type="entry name" value="METALLOPHOSPHOESTERASE"/>
    <property type="match status" value="1"/>
</dbReference>
<keyword evidence="7" id="KW-1185">Reference proteome</keyword>
<dbReference type="RefSeq" id="WP_068540908.1">
    <property type="nucleotide sequence ID" value="NZ_LSFI01000004.1"/>
</dbReference>